<evidence type="ECO:0000313" key="1">
    <source>
        <dbReference type="Proteomes" id="UP000887576"/>
    </source>
</evidence>
<proteinExistence type="predicted"/>
<evidence type="ECO:0000313" key="2">
    <source>
        <dbReference type="WBParaSite" id="JU765_v2.g10066.t2"/>
    </source>
</evidence>
<reference evidence="2" key="1">
    <citation type="submission" date="2022-11" db="UniProtKB">
        <authorList>
            <consortium name="WormBaseParasite"/>
        </authorList>
    </citation>
    <scope>IDENTIFICATION</scope>
</reference>
<dbReference type="WBParaSite" id="JU765_v2.g10066.t2">
    <property type="protein sequence ID" value="JU765_v2.g10066.t2"/>
    <property type="gene ID" value="JU765_v2.g10066"/>
</dbReference>
<protein>
    <submittedName>
        <fullName evidence="2">Protein kinase domain-containing protein</fullName>
    </submittedName>
</protein>
<dbReference type="Proteomes" id="UP000887576">
    <property type="component" value="Unplaced"/>
</dbReference>
<sequence>MLDISSPPHIGDVVVLHVLSYPFGYFQLSDSKVRKLLVESGDFLVNVKEGILLLLKTNDLIQEFSVSYKFDQTNGITFNVFGSDFSSLFDIASYLIDVKIQIPNQDDICHFIKPIRKKQRCGFFGFGQAVQTVKGSQKQSHFARILRQEFVNNEMIERKLEELTTLKHPHVILLKDFFVFRMGGIPMIITLQDQMDSSLDELLPIRDDPRKTKTYVKWIYQIASALCYLHENGWHCKFLTLRSCLLDKSGTLKLTDIWPVDLDFWQSKNISNILHPEFMSRNDHWRCVPPEILAGQKWCSGSQSWVFGCIAHQIFTHGLLPFRHQFSNIADFLAAGGKDEGIFFECNIKDINTLSETARENYKMLHACLKQNKLPAPPQSLSGLFMKLLDDDLEKRPTLQEALFVCEKEAIVHKLSNILGKLII</sequence>
<name>A0AC34PUG2_9BILA</name>
<organism evidence="1 2">
    <name type="scientific">Panagrolaimus sp. JU765</name>
    <dbReference type="NCBI Taxonomy" id="591449"/>
    <lineage>
        <taxon>Eukaryota</taxon>
        <taxon>Metazoa</taxon>
        <taxon>Ecdysozoa</taxon>
        <taxon>Nematoda</taxon>
        <taxon>Chromadorea</taxon>
        <taxon>Rhabditida</taxon>
        <taxon>Tylenchina</taxon>
        <taxon>Panagrolaimomorpha</taxon>
        <taxon>Panagrolaimoidea</taxon>
        <taxon>Panagrolaimidae</taxon>
        <taxon>Panagrolaimus</taxon>
    </lineage>
</organism>
<accession>A0AC34PUG2</accession>